<evidence type="ECO:0000256" key="11">
    <source>
        <dbReference type="ARBA" id="ARBA00023136"/>
    </source>
</evidence>
<keyword evidence="11" id="KW-0472">Membrane</keyword>
<dbReference type="InterPro" id="IPR003715">
    <property type="entry name" value="Poly_export_N"/>
</dbReference>
<dbReference type="EMBL" id="FOOT01000001">
    <property type="protein sequence ID" value="SFF96474.1"/>
    <property type="molecule type" value="Genomic_DNA"/>
</dbReference>
<dbReference type="InterPro" id="IPR049712">
    <property type="entry name" value="Poly_export"/>
</dbReference>
<feature type="domain" description="SLBB" evidence="17">
    <location>
        <begin position="147"/>
        <end position="226"/>
    </location>
</feature>
<keyword evidence="6" id="KW-0812">Transmembrane</keyword>
<dbReference type="PANTHER" id="PTHR33619">
    <property type="entry name" value="POLYSACCHARIDE EXPORT PROTEIN GFCE-RELATED"/>
    <property type="match status" value="1"/>
</dbReference>
<evidence type="ECO:0000313" key="19">
    <source>
        <dbReference type="Proteomes" id="UP000198724"/>
    </source>
</evidence>
<dbReference type="Gene3D" id="3.30.1950.10">
    <property type="entry name" value="wza like domain"/>
    <property type="match status" value="1"/>
</dbReference>
<keyword evidence="12" id="KW-0564">Palmitate</keyword>
<dbReference type="STRING" id="1436961.SAMN05421739_101527"/>
<reference evidence="19" key="1">
    <citation type="submission" date="2016-10" db="EMBL/GenBank/DDBJ databases">
        <authorList>
            <person name="Varghese N."/>
            <person name="Submissions S."/>
        </authorList>
    </citation>
    <scope>NUCLEOTIDE SEQUENCE [LARGE SCALE GENOMIC DNA]</scope>
    <source>
        <strain evidence="19">LP51</strain>
    </source>
</reference>
<evidence type="ECO:0000259" key="17">
    <source>
        <dbReference type="Pfam" id="PF22461"/>
    </source>
</evidence>
<evidence type="ECO:0000256" key="12">
    <source>
        <dbReference type="ARBA" id="ARBA00023139"/>
    </source>
</evidence>
<evidence type="ECO:0000259" key="16">
    <source>
        <dbReference type="Pfam" id="PF02563"/>
    </source>
</evidence>
<feature type="signal peptide" evidence="15">
    <location>
        <begin position="1"/>
        <end position="20"/>
    </location>
</feature>
<dbReference type="InterPro" id="IPR054765">
    <property type="entry name" value="SLBB_dom"/>
</dbReference>
<organism evidence="18 19">
    <name type="scientific">Pontibacter chinhatensis</name>
    <dbReference type="NCBI Taxonomy" id="1436961"/>
    <lineage>
        <taxon>Bacteria</taxon>
        <taxon>Pseudomonadati</taxon>
        <taxon>Bacteroidota</taxon>
        <taxon>Cytophagia</taxon>
        <taxon>Cytophagales</taxon>
        <taxon>Hymenobacteraceae</taxon>
        <taxon>Pontibacter</taxon>
    </lineage>
</organism>
<dbReference type="PANTHER" id="PTHR33619:SF3">
    <property type="entry name" value="POLYSACCHARIDE EXPORT PROTEIN GFCE-RELATED"/>
    <property type="match status" value="1"/>
</dbReference>
<keyword evidence="19" id="KW-1185">Reference proteome</keyword>
<dbReference type="Pfam" id="PF02563">
    <property type="entry name" value="Poly_export"/>
    <property type="match status" value="1"/>
</dbReference>
<protein>
    <submittedName>
        <fullName evidence="18">Polysaccharide export outer membrane protein</fullName>
    </submittedName>
</protein>
<evidence type="ECO:0000256" key="8">
    <source>
        <dbReference type="ARBA" id="ARBA00023047"/>
    </source>
</evidence>
<name>A0A1I2MY22_9BACT</name>
<keyword evidence="13" id="KW-0998">Cell outer membrane</keyword>
<keyword evidence="4" id="KW-1134">Transmembrane beta strand</keyword>
<keyword evidence="14" id="KW-0449">Lipoprotein</keyword>
<dbReference type="GO" id="GO:0006811">
    <property type="term" value="P:monoatomic ion transport"/>
    <property type="evidence" value="ECO:0007669"/>
    <property type="project" value="UniProtKB-KW"/>
</dbReference>
<keyword evidence="7 15" id="KW-0732">Signal</keyword>
<dbReference type="GO" id="GO:0046930">
    <property type="term" value="C:pore complex"/>
    <property type="evidence" value="ECO:0007669"/>
    <property type="project" value="UniProtKB-KW"/>
</dbReference>
<evidence type="ECO:0000256" key="6">
    <source>
        <dbReference type="ARBA" id="ARBA00022692"/>
    </source>
</evidence>
<comment type="similarity">
    <text evidence="2">Belongs to the BexD/CtrA/VexA family.</text>
</comment>
<dbReference type="GO" id="GO:0015159">
    <property type="term" value="F:polysaccharide transmembrane transporter activity"/>
    <property type="evidence" value="ECO:0007669"/>
    <property type="project" value="InterPro"/>
</dbReference>
<evidence type="ECO:0000256" key="14">
    <source>
        <dbReference type="ARBA" id="ARBA00023288"/>
    </source>
</evidence>
<dbReference type="GO" id="GO:0009279">
    <property type="term" value="C:cell outer membrane"/>
    <property type="evidence" value="ECO:0007669"/>
    <property type="project" value="UniProtKB-SubCell"/>
</dbReference>
<dbReference type="AlphaFoldDB" id="A0A1I2MY22"/>
<proteinExistence type="inferred from homology"/>
<evidence type="ECO:0000256" key="13">
    <source>
        <dbReference type="ARBA" id="ARBA00023237"/>
    </source>
</evidence>
<evidence type="ECO:0000256" key="4">
    <source>
        <dbReference type="ARBA" id="ARBA00022452"/>
    </source>
</evidence>
<evidence type="ECO:0000256" key="15">
    <source>
        <dbReference type="SAM" id="SignalP"/>
    </source>
</evidence>
<keyword evidence="8" id="KW-0625">Polysaccharide transport</keyword>
<keyword evidence="10" id="KW-0626">Porin</keyword>
<evidence type="ECO:0000256" key="10">
    <source>
        <dbReference type="ARBA" id="ARBA00023114"/>
    </source>
</evidence>
<dbReference type="RefSeq" id="WP_092098726.1">
    <property type="nucleotide sequence ID" value="NZ_FOOT01000001.1"/>
</dbReference>
<evidence type="ECO:0000256" key="5">
    <source>
        <dbReference type="ARBA" id="ARBA00022597"/>
    </source>
</evidence>
<evidence type="ECO:0000313" key="18">
    <source>
        <dbReference type="EMBL" id="SFF96474.1"/>
    </source>
</evidence>
<accession>A0A1I2MY22</accession>
<dbReference type="OrthoDB" id="662756at2"/>
<evidence type="ECO:0000256" key="2">
    <source>
        <dbReference type="ARBA" id="ARBA00009450"/>
    </source>
</evidence>
<keyword evidence="5" id="KW-0762">Sugar transport</keyword>
<feature type="domain" description="Polysaccharide export protein N-terminal" evidence="16">
    <location>
        <begin position="47"/>
        <end position="142"/>
    </location>
</feature>
<sequence>MKLRNAFAYILAAIFISQLASCTNTKNAIYFSNISEAEFNASSENLEPVIQNNDLLSISVTSLNPEASQIFNVNSSTDFRGATASSTVAPATGYLVDQSGYIQFPLIGNIKAQGLTKKALKENIEKELASRRLLLEPSVDIRYLNYKVSILGEVARPSVLTVPNEKITLLEAVGLAGDLTIYANRHNVLLIREEEGKKKLIRLDLTSDDLFTSPYYHLKSNDIIYVEPNKNKIAASGAARQWLPLVLSSLTLVVVSIDRLAR</sequence>
<dbReference type="Gene3D" id="3.10.560.10">
    <property type="entry name" value="Outer membrane lipoprotein wza domain like"/>
    <property type="match status" value="2"/>
</dbReference>
<evidence type="ECO:0000256" key="9">
    <source>
        <dbReference type="ARBA" id="ARBA00023065"/>
    </source>
</evidence>
<evidence type="ECO:0000256" key="1">
    <source>
        <dbReference type="ARBA" id="ARBA00004571"/>
    </source>
</evidence>
<keyword evidence="9" id="KW-0406">Ion transport</keyword>
<dbReference type="GO" id="GO:0015288">
    <property type="term" value="F:porin activity"/>
    <property type="evidence" value="ECO:0007669"/>
    <property type="project" value="UniProtKB-KW"/>
</dbReference>
<gene>
    <name evidence="18" type="ORF">SAMN05421739_101527</name>
</gene>
<dbReference type="Proteomes" id="UP000198724">
    <property type="component" value="Unassembled WGS sequence"/>
</dbReference>
<evidence type="ECO:0000256" key="3">
    <source>
        <dbReference type="ARBA" id="ARBA00022448"/>
    </source>
</evidence>
<comment type="subcellular location">
    <subcellularLocation>
        <location evidence="1">Cell outer membrane</location>
        <topology evidence="1">Multi-pass membrane protein</topology>
    </subcellularLocation>
</comment>
<feature type="chain" id="PRO_5011693045" evidence="15">
    <location>
        <begin position="21"/>
        <end position="262"/>
    </location>
</feature>
<dbReference type="Pfam" id="PF22461">
    <property type="entry name" value="SLBB_2"/>
    <property type="match status" value="1"/>
</dbReference>
<keyword evidence="3" id="KW-0813">Transport</keyword>
<evidence type="ECO:0000256" key="7">
    <source>
        <dbReference type="ARBA" id="ARBA00022729"/>
    </source>
</evidence>